<dbReference type="PANTHER" id="PTHR15503:SF36">
    <property type="entry name" value="RETROTRANSPOSON GAG-LIKE PROTEIN 5"/>
    <property type="match status" value="1"/>
</dbReference>
<dbReference type="Pfam" id="PF16297">
    <property type="entry name" value="DUF4939"/>
    <property type="match status" value="1"/>
</dbReference>
<feature type="domain" description="DUF4939" evidence="2">
    <location>
        <begin position="52"/>
        <end position="140"/>
    </location>
</feature>
<dbReference type="AlphaFoldDB" id="A0A3Q3K9J2"/>
<evidence type="ECO:0000256" key="1">
    <source>
        <dbReference type="SAM" id="MobiDB-lite"/>
    </source>
</evidence>
<proteinExistence type="predicted"/>
<dbReference type="PANTHER" id="PTHR15503">
    <property type="entry name" value="LDOC1 RELATED"/>
    <property type="match status" value="1"/>
</dbReference>
<dbReference type="Proteomes" id="UP000261600">
    <property type="component" value="Unplaced"/>
</dbReference>
<organism evidence="3 4">
    <name type="scientific">Monopterus albus</name>
    <name type="common">Swamp eel</name>
    <dbReference type="NCBI Taxonomy" id="43700"/>
    <lineage>
        <taxon>Eukaryota</taxon>
        <taxon>Metazoa</taxon>
        <taxon>Chordata</taxon>
        <taxon>Craniata</taxon>
        <taxon>Vertebrata</taxon>
        <taxon>Euteleostomi</taxon>
        <taxon>Actinopterygii</taxon>
        <taxon>Neopterygii</taxon>
        <taxon>Teleostei</taxon>
        <taxon>Neoteleostei</taxon>
        <taxon>Acanthomorphata</taxon>
        <taxon>Anabantaria</taxon>
        <taxon>Synbranchiformes</taxon>
        <taxon>Synbranchidae</taxon>
        <taxon>Monopterus</taxon>
    </lineage>
</organism>
<sequence>MDPADSGASSSPSNAQLAQALQQQHHDLATLTQQVAQLTTLMLSQQSHPATRSTSPRPDPPIPEPDIFDGTVDKCRGFLLQCHRVFEHQPRTYRTNGEKISYVINRLRGKALSWAEAADSSGLLIGTTITEFLDDLRTFFSPSSQKSQASRELLTIRQGARRVLDYSIDFRVLATEAGWEDCPLRAAFWHGLNENIKA</sequence>
<dbReference type="InterPro" id="IPR032567">
    <property type="entry name" value="RTL1-rel"/>
</dbReference>
<name>A0A3Q3K9J2_MONAL</name>
<feature type="region of interest" description="Disordered" evidence="1">
    <location>
        <begin position="44"/>
        <end position="68"/>
    </location>
</feature>
<keyword evidence="4" id="KW-1185">Reference proteome</keyword>
<evidence type="ECO:0000313" key="4">
    <source>
        <dbReference type="Proteomes" id="UP000261600"/>
    </source>
</evidence>
<dbReference type="Ensembl" id="ENSMALT00000031174.1">
    <property type="protein sequence ID" value="ENSMALP00000030634.1"/>
    <property type="gene ID" value="ENSMALG00000021164.1"/>
</dbReference>
<accession>A0A3Q3K9J2</accession>
<evidence type="ECO:0000313" key="3">
    <source>
        <dbReference type="Ensembl" id="ENSMALP00000030634.1"/>
    </source>
</evidence>
<feature type="region of interest" description="Disordered" evidence="1">
    <location>
        <begin position="1"/>
        <end position="24"/>
    </location>
</feature>
<protein>
    <recommendedName>
        <fullName evidence="2">DUF4939 domain-containing protein</fullName>
    </recommendedName>
</protein>
<dbReference type="InterPro" id="IPR032549">
    <property type="entry name" value="DUF4939"/>
</dbReference>
<reference evidence="3" key="2">
    <citation type="submission" date="2025-09" db="UniProtKB">
        <authorList>
            <consortium name="Ensembl"/>
        </authorList>
    </citation>
    <scope>IDENTIFICATION</scope>
</reference>
<evidence type="ECO:0000259" key="2">
    <source>
        <dbReference type="Pfam" id="PF16297"/>
    </source>
</evidence>
<dbReference type="STRING" id="43700.ENSMALP00000030634"/>
<reference evidence="3" key="1">
    <citation type="submission" date="2025-08" db="UniProtKB">
        <authorList>
            <consortium name="Ensembl"/>
        </authorList>
    </citation>
    <scope>IDENTIFICATION</scope>
</reference>